<dbReference type="PROSITE" id="PS51257">
    <property type="entry name" value="PROKAR_LIPOPROTEIN"/>
    <property type="match status" value="1"/>
</dbReference>
<dbReference type="InterPro" id="IPR036938">
    <property type="entry name" value="PAP2/HPO_sf"/>
</dbReference>
<proteinExistence type="predicted"/>
<evidence type="ECO:0000256" key="1">
    <source>
        <dbReference type="SAM" id="Phobius"/>
    </source>
</evidence>
<dbReference type="Gene3D" id="1.20.144.10">
    <property type="entry name" value="Phosphatidic acid phosphatase type 2/haloperoxidase"/>
    <property type="match status" value="1"/>
</dbReference>
<dbReference type="EMBL" id="WTVM01000193">
    <property type="protein sequence ID" value="NMG05037.1"/>
    <property type="molecule type" value="Genomic_DNA"/>
</dbReference>
<reference evidence="3" key="1">
    <citation type="submission" date="2019-12" db="EMBL/GenBank/DDBJ databases">
        <title>Comparative genomics gives insights into the taxonomy of the Azoarcus-Aromatoleum group and reveals separate origins of nif in the plant-associated Azoarcus and non-plant-associated Aromatoleum sub-groups.</title>
        <authorList>
            <person name="Lafos M."/>
            <person name="Maluk M."/>
            <person name="Batista M."/>
            <person name="Junghare M."/>
            <person name="Carmona M."/>
            <person name="Faoro H."/>
            <person name="Cruz L.M."/>
            <person name="Battistoni F."/>
            <person name="De Souza E."/>
            <person name="Pedrosa F."/>
            <person name="Chen W.-M."/>
            <person name="Poole P.S."/>
            <person name="Dixon R.A."/>
            <person name="James E.K."/>
        </authorList>
    </citation>
    <scope>NUCLEOTIDE SEQUENCE</scope>
    <source>
        <strain evidence="3">NSC3</strain>
    </source>
</reference>
<dbReference type="AlphaFoldDB" id="A0A972FA33"/>
<evidence type="ECO:0000313" key="3">
    <source>
        <dbReference type="EMBL" id="NMG05037.1"/>
    </source>
</evidence>
<feature type="transmembrane region" description="Helical" evidence="1">
    <location>
        <begin position="51"/>
        <end position="71"/>
    </location>
</feature>
<dbReference type="Pfam" id="PF01569">
    <property type="entry name" value="PAP2"/>
    <property type="match status" value="1"/>
</dbReference>
<dbReference type="Proteomes" id="UP000599523">
    <property type="component" value="Unassembled WGS sequence"/>
</dbReference>
<accession>A0A972FA33</accession>
<feature type="transmembrane region" description="Helical" evidence="1">
    <location>
        <begin position="146"/>
        <end position="172"/>
    </location>
</feature>
<sequence length="213" mass="22889">MGTPQKWALAAFQVLAVLGTLACGVDATVIRFVHRSLTPSLDDFFDAVSELANATILSIATLCAYGASRVAQAWPAVRRWLPWWEHVKQGSLLMLLTLLMGGLVTLALKHVVARARPSVLIELGHYGFATPFAGHPFNSFPSSHAFTAFAAACVLASLLPAWRTPLLVLAVIASLCRVLTLEHFPSDVLASAFIAVGCVRFLAPRLQGSLSRN</sequence>
<dbReference type="SUPFAM" id="SSF48317">
    <property type="entry name" value="Acid phosphatase/Vanadium-dependent haloperoxidase"/>
    <property type="match status" value="1"/>
</dbReference>
<name>A0A972FA33_9RHOO</name>
<keyword evidence="4" id="KW-1185">Reference proteome</keyword>
<gene>
    <name evidence="3" type="ORF">GPA21_18995</name>
</gene>
<feature type="transmembrane region" description="Helical" evidence="1">
    <location>
        <begin position="92"/>
        <end position="112"/>
    </location>
</feature>
<dbReference type="SMART" id="SM00014">
    <property type="entry name" value="acidPPc"/>
    <property type="match status" value="1"/>
</dbReference>
<dbReference type="InterPro" id="IPR000326">
    <property type="entry name" value="PAP2/HPO"/>
</dbReference>
<feature type="domain" description="Phosphatidic acid phosphatase type 2/haloperoxidase" evidence="2">
    <location>
        <begin position="91"/>
        <end position="203"/>
    </location>
</feature>
<dbReference type="RefSeq" id="WP_168989653.1">
    <property type="nucleotide sequence ID" value="NZ_CAWPHM010000103.1"/>
</dbReference>
<keyword evidence="1" id="KW-0472">Membrane</keyword>
<keyword evidence="1" id="KW-1133">Transmembrane helix</keyword>
<organism evidence="3 4">
    <name type="scientific">Azoarcus taiwanensis</name>
    <dbReference type="NCBI Taxonomy" id="666964"/>
    <lineage>
        <taxon>Bacteria</taxon>
        <taxon>Pseudomonadati</taxon>
        <taxon>Pseudomonadota</taxon>
        <taxon>Betaproteobacteria</taxon>
        <taxon>Rhodocyclales</taxon>
        <taxon>Zoogloeaceae</taxon>
        <taxon>Azoarcus</taxon>
    </lineage>
</organism>
<protein>
    <submittedName>
        <fullName evidence="3">Phosphatase PAP2 family protein</fullName>
    </submittedName>
</protein>
<keyword evidence="1" id="KW-0812">Transmembrane</keyword>
<evidence type="ECO:0000259" key="2">
    <source>
        <dbReference type="SMART" id="SM00014"/>
    </source>
</evidence>
<comment type="caution">
    <text evidence="3">The sequence shown here is derived from an EMBL/GenBank/DDBJ whole genome shotgun (WGS) entry which is preliminary data.</text>
</comment>
<evidence type="ECO:0000313" key="4">
    <source>
        <dbReference type="Proteomes" id="UP000599523"/>
    </source>
</evidence>